<dbReference type="Proteomes" id="UP000728185">
    <property type="component" value="Unassembled WGS sequence"/>
</dbReference>
<organism evidence="1 2">
    <name type="scientific">Fasciolopsis buskii</name>
    <dbReference type="NCBI Taxonomy" id="27845"/>
    <lineage>
        <taxon>Eukaryota</taxon>
        <taxon>Metazoa</taxon>
        <taxon>Spiralia</taxon>
        <taxon>Lophotrochozoa</taxon>
        <taxon>Platyhelminthes</taxon>
        <taxon>Trematoda</taxon>
        <taxon>Digenea</taxon>
        <taxon>Plagiorchiida</taxon>
        <taxon>Echinostomata</taxon>
        <taxon>Echinostomatoidea</taxon>
        <taxon>Fasciolidae</taxon>
        <taxon>Fasciolopsis</taxon>
    </lineage>
</organism>
<keyword evidence="2" id="KW-1185">Reference proteome</keyword>
<sequence length="454" mass="50828">MFRKLILPRLVISGDSPEKFGFLAKLKKYPVLLACLSSGLLYRSYATMSQPGVYLKKQPSSLFTLYNHAQFALYSDGQSGPKNTGSGPKIYRLEKLRRAVESQVPQFFEQSFFDFPSDLVDPNTVLQIERRNGRVYQITNQTCLSLAVTAVRLFYCSRSSHRRVELLSILSDVDKGLLDVGFRLVLFPSPSLRDSRLPREVLLRKLEQRARWHEFRVTFHVSDTGEISKILITKFMPPQKPMEALKSLRQMAMLNRLSPSLPTSRRLPTPTSCLNSGQVEMNDLHLPSPDPALDVKISEVLKPIREPTSRHQLTVFDRLATAHSQYHPIFPPDSDISYTIISDIMLSSDESETPAPSALVVGPSSSISHILSAIQVPNNLTPMNKLAQYHGSKFCPISSICTVDSCSSGTTVVSSNSATPLDRPFLSQMIRDLHRSSLFQQALRNATGSFCHSL</sequence>
<gene>
    <name evidence="1" type="ORF">FBUS_00690</name>
</gene>
<dbReference type="AlphaFoldDB" id="A0A8E0RXU4"/>
<dbReference type="EMBL" id="LUCM01004039">
    <property type="protein sequence ID" value="KAA0194930.1"/>
    <property type="molecule type" value="Genomic_DNA"/>
</dbReference>
<reference evidence="1" key="1">
    <citation type="submission" date="2019-05" db="EMBL/GenBank/DDBJ databases">
        <title>Annotation for the trematode Fasciolopsis buski.</title>
        <authorList>
            <person name="Choi Y.-J."/>
        </authorList>
    </citation>
    <scope>NUCLEOTIDE SEQUENCE</scope>
    <source>
        <strain evidence="1">HT</strain>
        <tissue evidence="1">Whole worm</tissue>
    </source>
</reference>
<proteinExistence type="predicted"/>
<dbReference type="OrthoDB" id="6225644at2759"/>
<comment type="caution">
    <text evidence="1">The sequence shown here is derived from an EMBL/GenBank/DDBJ whole genome shotgun (WGS) entry which is preliminary data.</text>
</comment>
<protein>
    <submittedName>
        <fullName evidence="1">Uncharacterized protein</fullName>
    </submittedName>
</protein>
<evidence type="ECO:0000313" key="1">
    <source>
        <dbReference type="EMBL" id="KAA0194930.1"/>
    </source>
</evidence>
<name>A0A8E0RXU4_9TREM</name>
<accession>A0A8E0RXU4</accession>
<evidence type="ECO:0000313" key="2">
    <source>
        <dbReference type="Proteomes" id="UP000728185"/>
    </source>
</evidence>